<dbReference type="Gene3D" id="2.40.50.140">
    <property type="entry name" value="Nucleic acid-binding proteins"/>
    <property type="match status" value="1"/>
</dbReference>
<dbReference type="Pfam" id="PF00366">
    <property type="entry name" value="Ribosomal_S17"/>
    <property type="match status" value="1"/>
</dbReference>
<evidence type="ECO:0000313" key="9">
    <source>
        <dbReference type="Proteomes" id="UP000663859"/>
    </source>
</evidence>
<comment type="subunit">
    <text evidence="6">Part of the 30S ribosomal subunit.</text>
</comment>
<dbReference type="InterPro" id="IPR019979">
    <property type="entry name" value="Ribosomal_uS17_CS"/>
</dbReference>
<reference evidence="8" key="1">
    <citation type="submission" date="2021-02" db="EMBL/GenBank/DDBJ databases">
        <authorList>
            <person name="Cremers G."/>
            <person name="Picone N."/>
        </authorList>
    </citation>
    <scope>NUCLEOTIDE SEQUENCE</scope>
    <source>
        <strain evidence="8">PQ17</strain>
    </source>
</reference>
<dbReference type="PRINTS" id="PR00973">
    <property type="entry name" value="RIBOSOMALS17"/>
</dbReference>
<keyword evidence="2 6" id="KW-0699">rRNA-binding</keyword>
<evidence type="ECO:0000256" key="1">
    <source>
        <dbReference type="ARBA" id="ARBA00010254"/>
    </source>
</evidence>
<dbReference type="InterPro" id="IPR000266">
    <property type="entry name" value="Ribosomal_uS17"/>
</dbReference>
<evidence type="ECO:0000256" key="2">
    <source>
        <dbReference type="ARBA" id="ARBA00022730"/>
    </source>
</evidence>
<dbReference type="Proteomes" id="UP000663859">
    <property type="component" value="Unassembled WGS sequence"/>
</dbReference>
<evidence type="ECO:0000256" key="4">
    <source>
        <dbReference type="ARBA" id="ARBA00022980"/>
    </source>
</evidence>
<evidence type="ECO:0000256" key="6">
    <source>
        <dbReference type="HAMAP-Rule" id="MF_01345"/>
    </source>
</evidence>
<protein>
    <recommendedName>
        <fullName evidence="6">Small ribosomal subunit protein uS17</fullName>
    </recommendedName>
</protein>
<comment type="caution">
    <text evidence="8">The sequence shown here is derived from an EMBL/GenBank/DDBJ whole genome shotgun (WGS) entry which is preliminary data.</text>
</comment>
<keyword evidence="3 6" id="KW-0694">RNA-binding</keyword>
<dbReference type="NCBIfam" id="TIGR03635">
    <property type="entry name" value="uS17_bact"/>
    <property type="match status" value="1"/>
</dbReference>
<dbReference type="InterPro" id="IPR019984">
    <property type="entry name" value="Ribosomal_uS17_bact/chlr"/>
</dbReference>
<proteinExistence type="inferred from homology"/>
<comment type="function">
    <text evidence="6">One of the primary rRNA binding proteins, it binds specifically to the 5'-end of 16S ribosomal RNA.</text>
</comment>
<dbReference type="GO" id="GO:0019843">
    <property type="term" value="F:rRNA binding"/>
    <property type="evidence" value="ECO:0007669"/>
    <property type="project" value="UniProtKB-UniRule"/>
</dbReference>
<dbReference type="GO" id="GO:0006412">
    <property type="term" value="P:translation"/>
    <property type="evidence" value="ECO:0007669"/>
    <property type="project" value="UniProtKB-UniRule"/>
</dbReference>
<dbReference type="CDD" id="cd00364">
    <property type="entry name" value="Ribosomal_uS17"/>
    <property type="match status" value="1"/>
</dbReference>
<dbReference type="AlphaFoldDB" id="A0A8J2FSI3"/>
<keyword evidence="9" id="KW-1185">Reference proteome</keyword>
<keyword evidence="4 6" id="KW-0689">Ribosomal protein</keyword>
<dbReference type="GO" id="GO:0022627">
    <property type="term" value="C:cytosolic small ribosomal subunit"/>
    <property type="evidence" value="ECO:0007669"/>
    <property type="project" value="UniProtKB-UniRule"/>
</dbReference>
<organism evidence="8 9">
    <name type="scientific">Candidatus Methylacidithermus pantelleriae</name>
    <dbReference type="NCBI Taxonomy" id="2744239"/>
    <lineage>
        <taxon>Bacteria</taxon>
        <taxon>Pseudomonadati</taxon>
        <taxon>Verrucomicrobiota</taxon>
        <taxon>Methylacidiphilae</taxon>
        <taxon>Methylacidiphilales</taxon>
        <taxon>Methylacidiphilaceae</taxon>
        <taxon>Candidatus Methylacidithermus</taxon>
    </lineage>
</organism>
<evidence type="ECO:0000256" key="7">
    <source>
        <dbReference type="RuleBase" id="RU003872"/>
    </source>
</evidence>
<comment type="similarity">
    <text evidence="1 6 7">Belongs to the universal ribosomal protein uS17 family.</text>
</comment>
<accession>A0A8J2FSI3</accession>
<dbReference type="PANTHER" id="PTHR10744:SF1">
    <property type="entry name" value="SMALL RIBOSOMAL SUBUNIT PROTEIN US17M"/>
    <property type="match status" value="1"/>
</dbReference>
<dbReference type="GO" id="GO:0003735">
    <property type="term" value="F:structural constituent of ribosome"/>
    <property type="evidence" value="ECO:0007669"/>
    <property type="project" value="UniProtKB-UniRule"/>
</dbReference>
<evidence type="ECO:0000256" key="3">
    <source>
        <dbReference type="ARBA" id="ARBA00022884"/>
    </source>
</evidence>
<dbReference type="PROSITE" id="PS00056">
    <property type="entry name" value="RIBOSOMAL_S17"/>
    <property type="match status" value="1"/>
</dbReference>
<dbReference type="RefSeq" id="WP_174582049.1">
    <property type="nucleotide sequence ID" value="NZ_CAJNOB010000023.1"/>
</dbReference>
<dbReference type="PANTHER" id="PTHR10744">
    <property type="entry name" value="40S RIBOSOMAL PROTEIN S11 FAMILY MEMBER"/>
    <property type="match status" value="1"/>
</dbReference>
<evidence type="ECO:0000313" key="8">
    <source>
        <dbReference type="EMBL" id="CAF0698862.1"/>
    </source>
</evidence>
<dbReference type="HAMAP" id="MF_01345_B">
    <property type="entry name" value="Ribosomal_uS17_B"/>
    <property type="match status" value="1"/>
</dbReference>
<sequence length="103" mass="12330">MSQVPVEEKPTPERILRKERVGRVVSAKMDKTVVVLVERRVPHPRYKKIVTKRKRLYAHNEGNRAKEGDWVKVRETRPLSRLKRWEVVEILRKEEPRIEEVTP</sequence>
<dbReference type="EMBL" id="CAJNOB010000023">
    <property type="protein sequence ID" value="CAF0698862.1"/>
    <property type="molecule type" value="Genomic_DNA"/>
</dbReference>
<keyword evidence="5 6" id="KW-0687">Ribonucleoprotein</keyword>
<dbReference type="InterPro" id="IPR012340">
    <property type="entry name" value="NA-bd_OB-fold"/>
</dbReference>
<evidence type="ECO:0000256" key="5">
    <source>
        <dbReference type="ARBA" id="ARBA00023274"/>
    </source>
</evidence>
<name>A0A8J2FSI3_9BACT</name>
<dbReference type="NCBIfam" id="NF004123">
    <property type="entry name" value="PRK05610.1"/>
    <property type="match status" value="1"/>
</dbReference>
<gene>
    <name evidence="6 8" type="primary">rpsQ</name>
    <name evidence="8" type="ORF">MPNT_30043</name>
</gene>
<dbReference type="SUPFAM" id="SSF50249">
    <property type="entry name" value="Nucleic acid-binding proteins"/>
    <property type="match status" value="1"/>
</dbReference>